<dbReference type="Proteomes" id="UP000818029">
    <property type="component" value="Chromosome A07"/>
</dbReference>
<dbReference type="RefSeq" id="XP_040930151.1">
    <property type="nucleotide sequence ID" value="XM_041074217.1"/>
</dbReference>
<comment type="similarity">
    <text evidence="2">Belongs to the CDC50/LEM3 family.</text>
</comment>
<dbReference type="Pfam" id="PF00293">
    <property type="entry name" value="NUDIX"/>
    <property type="match status" value="1"/>
</dbReference>
<evidence type="ECO:0000256" key="2">
    <source>
        <dbReference type="ARBA" id="ARBA00009457"/>
    </source>
</evidence>
<evidence type="ECO:0000256" key="4">
    <source>
        <dbReference type="ARBA" id="ARBA00022801"/>
    </source>
</evidence>
<dbReference type="PANTHER" id="PTHR43222:SF2">
    <property type="entry name" value="NUDIX HYDROLASE 23, CHLOROPLASTIC"/>
    <property type="match status" value="1"/>
</dbReference>
<name>A0ABM2YHX5_GOSHI</name>
<dbReference type="Pfam" id="PF03381">
    <property type="entry name" value="CDC50"/>
    <property type="match status" value="1"/>
</dbReference>
<evidence type="ECO:0000313" key="9">
    <source>
        <dbReference type="RefSeq" id="XP_040930151.1"/>
    </source>
</evidence>
<dbReference type="PROSITE" id="PS00893">
    <property type="entry name" value="NUDIX_BOX"/>
    <property type="match status" value="1"/>
</dbReference>
<evidence type="ECO:0000313" key="8">
    <source>
        <dbReference type="Proteomes" id="UP000818029"/>
    </source>
</evidence>
<keyword evidence="8" id="KW-1185">Reference proteome</keyword>
<sequence>MVEDRDSRHEWRMKQESRLKLGDLMEGSLLQNSSRPPPSPLIFSGFDLYSVSNRVDTGTAPQIAEPGSRPPPLVFVGSDPYTVSDPVDTSTASQIAPSPDIRDWAQSKNLHCDGDRGNWCWAQVLREFNHVNPQTDEEGKVFLDTRHRTLPAGYLEIGEPTAEGAIRETWEEAGAEVEVISPFAQLDIPLIGQTYVIFLAKLKKPQFSPGPESSECYLFELDDILFDSLTFSSIFVTLNLVKKRMRKPIYVYYQLDNFYQNHQRY</sequence>
<keyword evidence="5" id="KW-1133">Transmembrane helix</keyword>
<keyword evidence="6" id="KW-0472">Membrane</keyword>
<keyword evidence="3" id="KW-0812">Transmembrane</keyword>
<evidence type="ECO:0000256" key="6">
    <source>
        <dbReference type="ARBA" id="ARBA00023136"/>
    </source>
</evidence>
<evidence type="ECO:0000256" key="5">
    <source>
        <dbReference type="ARBA" id="ARBA00022989"/>
    </source>
</evidence>
<evidence type="ECO:0000259" key="7">
    <source>
        <dbReference type="PROSITE" id="PS51462"/>
    </source>
</evidence>
<reference evidence="9" key="2">
    <citation type="submission" date="2025-08" db="UniProtKB">
        <authorList>
            <consortium name="RefSeq"/>
        </authorList>
    </citation>
    <scope>IDENTIFICATION</scope>
</reference>
<evidence type="ECO:0000256" key="3">
    <source>
        <dbReference type="ARBA" id="ARBA00022692"/>
    </source>
</evidence>
<protein>
    <recommendedName>
        <fullName evidence="7">Nudix hydrolase domain-containing protein</fullName>
    </recommendedName>
</protein>
<proteinExistence type="inferred from homology"/>
<feature type="domain" description="Nudix hydrolase" evidence="7">
    <location>
        <begin position="1"/>
        <end position="242"/>
    </location>
</feature>
<organism evidence="8 9">
    <name type="scientific">Gossypium hirsutum</name>
    <name type="common">Upland cotton</name>
    <name type="synonym">Gossypium mexicanum</name>
    <dbReference type="NCBI Taxonomy" id="3635"/>
    <lineage>
        <taxon>Eukaryota</taxon>
        <taxon>Viridiplantae</taxon>
        <taxon>Streptophyta</taxon>
        <taxon>Embryophyta</taxon>
        <taxon>Tracheophyta</taxon>
        <taxon>Spermatophyta</taxon>
        <taxon>Magnoliopsida</taxon>
        <taxon>eudicotyledons</taxon>
        <taxon>Gunneridae</taxon>
        <taxon>Pentapetalae</taxon>
        <taxon>rosids</taxon>
        <taxon>malvids</taxon>
        <taxon>Malvales</taxon>
        <taxon>Malvaceae</taxon>
        <taxon>Malvoideae</taxon>
        <taxon>Gossypium</taxon>
    </lineage>
</organism>
<reference evidence="8" key="1">
    <citation type="journal article" date="2020" name="Nat. Genet.">
        <title>Genomic diversifications of five Gossypium allopolyploid species and their impact on cotton improvement.</title>
        <authorList>
            <person name="Chen Z.J."/>
            <person name="Sreedasyam A."/>
            <person name="Ando A."/>
            <person name="Song Q."/>
            <person name="De Santiago L.M."/>
            <person name="Hulse-Kemp A.M."/>
            <person name="Ding M."/>
            <person name="Ye W."/>
            <person name="Kirkbride R.C."/>
            <person name="Jenkins J."/>
            <person name="Plott C."/>
            <person name="Lovell J."/>
            <person name="Lin Y.M."/>
            <person name="Vaughn R."/>
            <person name="Liu B."/>
            <person name="Simpson S."/>
            <person name="Scheffler B.E."/>
            <person name="Wen L."/>
            <person name="Saski C.A."/>
            <person name="Grover C.E."/>
            <person name="Hu G."/>
            <person name="Conover J.L."/>
            <person name="Carlson J.W."/>
            <person name="Shu S."/>
            <person name="Boston L.B."/>
            <person name="Williams M."/>
            <person name="Peterson D.G."/>
            <person name="McGee K."/>
            <person name="Jones D.C."/>
            <person name="Wendel J.F."/>
            <person name="Stelly D.M."/>
            <person name="Grimwood J."/>
            <person name="Schmutz J."/>
        </authorList>
    </citation>
    <scope>NUCLEOTIDE SEQUENCE [LARGE SCALE GENOMIC DNA]</scope>
    <source>
        <strain evidence="8">cv. TM-1</strain>
    </source>
</reference>
<dbReference type="InterPro" id="IPR020084">
    <property type="entry name" value="NUDIX_hydrolase_CS"/>
</dbReference>
<dbReference type="Gene3D" id="3.90.79.10">
    <property type="entry name" value="Nucleoside Triphosphate Pyrophosphohydrolase"/>
    <property type="match status" value="1"/>
</dbReference>
<dbReference type="GeneID" id="121203763"/>
<dbReference type="PANTHER" id="PTHR43222">
    <property type="entry name" value="NUDIX HYDROLASE 23"/>
    <property type="match status" value="1"/>
</dbReference>
<dbReference type="InterPro" id="IPR015797">
    <property type="entry name" value="NUDIX_hydrolase-like_dom_sf"/>
</dbReference>
<comment type="subcellular location">
    <subcellularLocation>
        <location evidence="1">Membrane</location>
    </subcellularLocation>
</comment>
<evidence type="ECO:0000256" key="1">
    <source>
        <dbReference type="ARBA" id="ARBA00004370"/>
    </source>
</evidence>
<dbReference type="SUPFAM" id="SSF55811">
    <property type="entry name" value="Nudix"/>
    <property type="match status" value="1"/>
</dbReference>
<dbReference type="InterPro" id="IPR000086">
    <property type="entry name" value="NUDIX_hydrolase_dom"/>
</dbReference>
<gene>
    <name evidence="9" type="primary">LOC121203763</name>
</gene>
<keyword evidence="4" id="KW-0378">Hydrolase</keyword>
<accession>A0ABM2YHX5</accession>
<dbReference type="InterPro" id="IPR005045">
    <property type="entry name" value="CDC50/LEM3_fam"/>
</dbReference>
<dbReference type="PROSITE" id="PS51462">
    <property type="entry name" value="NUDIX"/>
    <property type="match status" value="1"/>
</dbReference>